<dbReference type="Proteomes" id="UP001500339">
    <property type="component" value="Unassembled WGS sequence"/>
</dbReference>
<keyword evidence="1" id="KW-1133">Transmembrane helix</keyword>
<dbReference type="InterPro" id="IPR011642">
    <property type="entry name" value="Gate_dom"/>
</dbReference>
<feature type="transmembrane region" description="Helical" evidence="1">
    <location>
        <begin position="308"/>
        <end position="328"/>
    </location>
</feature>
<feature type="transmembrane region" description="Helical" evidence="1">
    <location>
        <begin position="58"/>
        <end position="77"/>
    </location>
</feature>
<feature type="transmembrane region" description="Helical" evidence="1">
    <location>
        <begin position="89"/>
        <end position="106"/>
    </location>
</feature>
<protein>
    <submittedName>
        <fullName evidence="3">YjiH family protein</fullName>
    </submittedName>
</protein>
<evidence type="ECO:0000259" key="2">
    <source>
        <dbReference type="Pfam" id="PF07670"/>
    </source>
</evidence>
<evidence type="ECO:0000313" key="4">
    <source>
        <dbReference type="Proteomes" id="UP001500339"/>
    </source>
</evidence>
<evidence type="ECO:0000313" key="3">
    <source>
        <dbReference type="EMBL" id="GAA0730884.1"/>
    </source>
</evidence>
<feature type="transmembrane region" description="Helical" evidence="1">
    <location>
        <begin position="21"/>
        <end position="38"/>
    </location>
</feature>
<dbReference type="Pfam" id="PF07670">
    <property type="entry name" value="Gate"/>
    <property type="match status" value="1"/>
</dbReference>
<dbReference type="EMBL" id="BAAACF010000012">
    <property type="protein sequence ID" value="GAA0730884.1"/>
    <property type="molecule type" value="Genomic_DNA"/>
</dbReference>
<feature type="transmembrane region" description="Helical" evidence="1">
    <location>
        <begin position="171"/>
        <end position="194"/>
    </location>
</feature>
<gene>
    <name evidence="3" type="ORF">GCM10008905_32700</name>
</gene>
<feature type="transmembrane region" description="Helical" evidence="1">
    <location>
        <begin position="235"/>
        <end position="254"/>
    </location>
</feature>
<accession>A0ABN1J7I8</accession>
<feature type="transmembrane region" description="Helical" evidence="1">
    <location>
        <begin position="385"/>
        <end position="406"/>
    </location>
</feature>
<feature type="transmembrane region" description="Helical" evidence="1">
    <location>
        <begin position="126"/>
        <end position="150"/>
    </location>
</feature>
<reference evidence="3 4" key="1">
    <citation type="journal article" date="2019" name="Int. J. Syst. Evol. Microbiol.">
        <title>The Global Catalogue of Microorganisms (GCM) 10K type strain sequencing project: providing services to taxonomists for standard genome sequencing and annotation.</title>
        <authorList>
            <consortium name="The Broad Institute Genomics Platform"/>
            <consortium name="The Broad Institute Genome Sequencing Center for Infectious Disease"/>
            <person name="Wu L."/>
            <person name="Ma J."/>
        </authorList>
    </citation>
    <scope>NUCLEOTIDE SEQUENCE [LARGE SCALE GENOMIC DNA]</scope>
    <source>
        <strain evidence="3 4">JCM 1405</strain>
    </source>
</reference>
<feature type="transmembrane region" description="Helical" evidence="1">
    <location>
        <begin position="418"/>
        <end position="439"/>
    </location>
</feature>
<keyword evidence="1" id="KW-0472">Membrane</keyword>
<proteinExistence type="predicted"/>
<evidence type="ECO:0000256" key="1">
    <source>
        <dbReference type="SAM" id="Phobius"/>
    </source>
</evidence>
<keyword evidence="4" id="KW-1185">Reference proteome</keyword>
<organism evidence="3 4">
    <name type="scientific">Clostridium malenominatum</name>
    <dbReference type="NCBI Taxonomy" id="1539"/>
    <lineage>
        <taxon>Bacteria</taxon>
        <taxon>Bacillati</taxon>
        <taxon>Bacillota</taxon>
        <taxon>Clostridia</taxon>
        <taxon>Eubacteriales</taxon>
        <taxon>Clostridiaceae</taxon>
        <taxon>Clostridium</taxon>
    </lineage>
</organism>
<feature type="domain" description="Nucleoside transporter/FeoB GTPase Gate" evidence="2">
    <location>
        <begin position="129"/>
        <end position="227"/>
    </location>
</feature>
<keyword evidence="1" id="KW-0812">Transmembrane</keyword>
<dbReference type="RefSeq" id="WP_343771457.1">
    <property type="nucleotide sequence ID" value="NZ_BAAACF010000012.1"/>
</dbReference>
<feature type="transmembrane region" description="Helical" evidence="1">
    <location>
        <begin position="206"/>
        <end position="223"/>
    </location>
</feature>
<comment type="caution">
    <text evidence="3">The sequence shown here is derived from an EMBL/GenBank/DDBJ whole genome shotgun (WGS) entry which is preliminary data.</text>
</comment>
<name>A0ABN1J7I8_9CLOT</name>
<sequence length="440" mass="48609">MGESNLNLKLKNSTTSNALKLILYSAIGIFMFFIPITIGTSKTIPIDHIVNNIRKIPYFNNVYGPLIVTIGGIYPFVSGTWKKNTVNKVFSFLKIIGVVVVYMAVFKIGPKPLFEADMIPFVYGKVVVPVSTIVPIGSVFLAFLVSYGLMEFVGVFARPIMKPLWKTPGRSAIDAVASFVGSYSLALLITNRVYKEGKYTTKEACIIATGFSTVSATFMIIVAKTLDIMHLWNTYFWLTFLITFIVTAITARLAPLSKKPDEYYGGVQGDRESEEKGDIFRRAWREGMIAADKAPSLMENVLINLKDGIMLAISIAPTLMSIGFLGLVIAKYTPIFDLVGYLFYPFTLLLRIPEPLLAAKASAISIAEMLLPAIVVAKTPLVTRFIIAVMCVSEILFFSASIPCMLSTEIPLTIKDIVIIWFQRVVLSLIITAPLAYIIL</sequence>